<dbReference type="EMBL" id="CP023284">
    <property type="protein sequence ID" value="ATA54572.1"/>
    <property type="molecule type" value="Genomic_DNA"/>
</dbReference>
<proteinExistence type="predicted"/>
<organism evidence="2 3">
    <name type="scientific">Variovorax boronicumulans</name>
    <dbReference type="NCBI Taxonomy" id="436515"/>
    <lineage>
        <taxon>Bacteria</taxon>
        <taxon>Pseudomonadati</taxon>
        <taxon>Pseudomonadota</taxon>
        <taxon>Betaproteobacteria</taxon>
        <taxon>Burkholderiales</taxon>
        <taxon>Comamonadaceae</taxon>
        <taxon>Variovorax</taxon>
    </lineage>
</organism>
<accession>A0A250DJZ0</accession>
<dbReference type="Proteomes" id="UP000217154">
    <property type="component" value="Chromosome"/>
</dbReference>
<evidence type="ECO:0000313" key="2">
    <source>
        <dbReference type="EMBL" id="ATA54572.1"/>
    </source>
</evidence>
<feature type="compositionally biased region" description="Basic and acidic residues" evidence="1">
    <location>
        <begin position="32"/>
        <end position="50"/>
    </location>
</feature>
<name>A0A250DJZ0_9BURK</name>
<dbReference type="RefSeq" id="WP_095745155.1">
    <property type="nucleotide sequence ID" value="NZ_CP023284.1"/>
</dbReference>
<reference evidence="2 3" key="1">
    <citation type="submission" date="2017-09" db="EMBL/GenBank/DDBJ databases">
        <title>The diverse metabolic capabilities of V. boronicumulans make it an excellent choice for continued studies on novel biodegradation.</title>
        <authorList>
            <person name="Sun S."/>
        </authorList>
    </citation>
    <scope>NUCLEOTIDE SEQUENCE [LARGE SCALE GENOMIC DNA]</scope>
    <source>
        <strain evidence="2 3">J1</strain>
    </source>
</reference>
<dbReference type="KEGG" id="vbo:CKY39_16160"/>
<evidence type="ECO:0000256" key="1">
    <source>
        <dbReference type="SAM" id="MobiDB-lite"/>
    </source>
</evidence>
<protein>
    <submittedName>
        <fullName evidence="2">Uncharacterized protein</fullName>
    </submittedName>
</protein>
<evidence type="ECO:0000313" key="3">
    <source>
        <dbReference type="Proteomes" id="UP000217154"/>
    </source>
</evidence>
<gene>
    <name evidence="2" type="ORF">CKY39_16160</name>
</gene>
<sequence length="65" mass="7527">MTSSIFLAFSPKVELAKAVRKAMTKAATPKSQEQKDRKKQLDRERTDRLRAENLAQRALIEGRRR</sequence>
<feature type="region of interest" description="Disordered" evidence="1">
    <location>
        <begin position="24"/>
        <end position="50"/>
    </location>
</feature>
<dbReference type="AlphaFoldDB" id="A0A250DJZ0"/>